<dbReference type="SUPFAM" id="SSF46565">
    <property type="entry name" value="Chaperone J-domain"/>
    <property type="match status" value="1"/>
</dbReference>
<dbReference type="Proteomes" id="UP000825935">
    <property type="component" value="Chromosome 33"/>
</dbReference>
<comment type="caution">
    <text evidence="4">The sequence shown here is derived from an EMBL/GenBank/DDBJ whole genome shotgun (WGS) entry which is preliminary data.</text>
</comment>
<sequence length="353" mass="39587">MVKNTEYYDIIGVAPDASPVEIKKAYYLKAKQVHPDKNAGDPQAASKFQLLGEAYQVLSDPEKREFYDKHGKIDITSESMLDPTVVFGMLFGSDLFEDYIGQLALATMASMDLGTDDVSKVQMEQKLKDMQNDREEKLAAKLKTRLELFQQKEEFKKWAKEEAEKLSKAAFGEPMLHTIGYIYKRQGAKELGKNILLMGVPFVVEWLRNKGHLLKSQVEAITGAISLMQMQEQVKQKLETLGDDEEAKIAEFLEGHKTAMINSLWKMNVADIESTLTRVCLKVLAKSGDPSDVVKERAKALRKLGSIFQGTKDQYQRRERSPRHCLPGASSGAQAKTVQDTIIPTRPQGASLP</sequence>
<proteinExistence type="predicted"/>
<dbReference type="InterPro" id="IPR026894">
    <property type="entry name" value="DnaJ_X"/>
</dbReference>
<evidence type="ECO:0000313" key="4">
    <source>
        <dbReference type="EMBL" id="KAH7285997.1"/>
    </source>
</evidence>
<feature type="domain" description="J" evidence="3">
    <location>
        <begin position="6"/>
        <end position="71"/>
    </location>
</feature>
<dbReference type="Pfam" id="PF14308">
    <property type="entry name" value="DnaJ-X"/>
    <property type="match status" value="1"/>
</dbReference>
<dbReference type="SMART" id="SM00271">
    <property type="entry name" value="DnaJ"/>
    <property type="match status" value="1"/>
</dbReference>
<dbReference type="AlphaFoldDB" id="A0A8T2QPT0"/>
<dbReference type="PROSITE" id="PS00636">
    <property type="entry name" value="DNAJ_1"/>
    <property type="match status" value="1"/>
</dbReference>
<dbReference type="PRINTS" id="PR00625">
    <property type="entry name" value="JDOMAIN"/>
</dbReference>
<dbReference type="EMBL" id="CM035438">
    <property type="protein sequence ID" value="KAH7285997.1"/>
    <property type="molecule type" value="Genomic_DNA"/>
</dbReference>
<dbReference type="CDD" id="cd06257">
    <property type="entry name" value="DnaJ"/>
    <property type="match status" value="1"/>
</dbReference>
<dbReference type="Pfam" id="PF00226">
    <property type="entry name" value="DnaJ"/>
    <property type="match status" value="1"/>
</dbReference>
<accession>A0A8T2QPT0</accession>
<organism evidence="4 5">
    <name type="scientific">Ceratopteris richardii</name>
    <name type="common">Triangle waterfern</name>
    <dbReference type="NCBI Taxonomy" id="49495"/>
    <lineage>
        <taxon>Eukaryota</taxon>
        <taxon>Viridiplantae</taxon>
        <taxon>Streptophyta</taxon>
        <taxon>Embryophyta</taxon>
        <taxon>Tracheophyta</taxon>
        <taxon>Polypodiopsida</taxon>
        <taxon>Polypodiidae</taxon>
        <taxon>Polypodiales</taxon>
        <taxon>Pteridineae</taxon>
        <taxon>Pteridaceae</taxon>
        <taxon>Parkerioideae</taxon>
        <taxon>Ceratopteris</taxon>
    </lineage>
</organism>
<dbReference type="Gene3D" id="1.10.287.110">
    <property type="entry name" value="DnaJ domain"/>
    <property type="match status" value="1"/>
</dbReference>
<dbReference type="PANTHER" id="PTHR44094">
    <property type="entry name" value="DNAJ HEAT SHOCK N-TERMINAL DOMAIN-CONTAINING PROTEIN"/>
    <property type="match status" value="1"/>
</dbReference>
<keyword evidence="1" id="KW-0175">Coiled coil</keyword>
<dbReference type="InterPro" id="IPR052423">
    <property type="entry name" value="EMIR"/>
</dbReference>
<dbReference type="OrthoDB" id="10250354at2759"/>
<evidence type="ECO:0000259" key="3">
    <source>
        <dbReference type="PROSITE" id="PS50076"/>
    </source>
</evidence>
<feature type="coiled-coil region" evidence="1">
    <location>
        <begin position="120"/>
        <end position="152"/>
    </location>
</feature>
<feature type="compositionally biased region" description="Polar residues" evidence="2">
    <location>
        <begin position="331"/>
        <end position="342"/>
    </location>
</feature>
<evidence type="ECO:0000256" key="1">
    <source>
        <dbReference type="SAM" id="Coils"/>
    </source>
</evidence>
<evidence type="ECO:0000313" key="5">
    <source>
        <dbReference type="Proteomes" id="UP000825935"/>
    </source>
</evidence>
<name>A0A8T2QPT0_CERRI</name>
<reference evidence="4" key="1">
    <citation type="submission" date="2021-08" db="EMBL/GenBank/DDBJ databases">
        <title>WGS assembly of Ceratopteris richardii.</title>
        <authorList>
            <person name="Marchant D.B."/>
            <person name="Chen G."/>
            <person name="Jenkins J."/>
            <person name="Shu S."/>
            <person name="Leebens-Mack J."/>
            <person name="Grimwood J."/>
            <person name="Schmutz J."/>
            <person name="Soltis P."/>
            <person name="Soltis D."/>
            <person name="Chen Z.-H."/>
        </authorList>
    </citation>
    <scope>NUCLEOTIDE SEQUENCE</scope>
    <source>
        <strain evidence="4">Whitten #5841</strain>
        <tissue evidence="4">Leaf</tissue>
    </source>
</reference>
<dbReference type="InterPro" id="IPR018253">
    <property type="entry name" value="DnaJ_domain_CS"/>
</dbReference>
<dbReference type="InterPro" id="IPR001623">
    <property type="entry name" value="DnaJ_domain"/>
</dbReference>
<dbReference type="InterPro" id="IPR036869">
    <property type="entry name" value="J_dom_sf"/>
</dbReference>
<feature type="region of interest" description="Disordered" evidence="2">
    <location>
        <begin position="312"/>
        <end position="353"/>
    </location>
</feature>
<gene>
    <name evidence="4" type="ORF">KP509_33G054800</name>
</gene>
<dbReference type="PROSITE" id="PS50076">
    <property type="entry name" value="DNAJ_2"/>
    <property type="match status" value="1"/>
</dbReference>
<dbReference type="OMA" id="PISTEYY"/>
<protein>
    <recommendedName>
        <fullName evidence="3">J domain-containing protein</fullName>
    </recommendedName>
</protein>
<evidence type="ECO:0000256" key="2">
    <source>
        <dbReference type="SAM" id="MobiDB-lite"/>
    </source>
</evidence>
<keyword evidence="5" id="KW-1185">Reference proteome</keyword>
<dbReference type="PANTHER" id="PTHR44094:SF8">
    <property type="entry name" value="DNAJ HEAT SHOCK N-TERMINAL DOMAIN-CONTAINING PROTEIN-RELATED"/>
    <property type="match status" value="1"/>
</dbReference>